<organism evidence="1 2">
    <name type="scientific">Rotaria sordida</name>
    <dbReference type="NCBI Taxonomy" id="392033"/>
    <lineage>
        <taxon>Eukaryota</taxon>
        <taxon>Metazoa</taxon>
        <taxon>Spiralia</taxon>
        <taxon>Gnathifera</taxon>
        <taxon>Rotifera</taxon>
        <taxon>Eurotatoria</taxon>
        <taxon>Bdelloidea</taxon>
        <taxon>Philodinida</taxon>
        <taxon>Philodinidae</taxon>
        <taxon>Rotaria</taxon>
    </lineage>
</organism>
<name>A0A820JIF4_9BILA</name>
<feature type="non-terminal residue" evidence="1">
    <location>
        <position position="1"/>
    </location>
</feature>
<gene>
    <name evidence="1" type="ORF">JBS370_LOCUS41145</name>
</gene>
<comment type="caution">
    <text evidence="1">The sequence shown here is derived from an EMBL/GenBank/DDBJ whole genome shotgun (WGS) entry which is preliminary data.</text>
</comment>
<sequence>LPYSEARRILDQFDPNEQDVNVTLKRLEENYYKNDKPEDELFELDQHGINKLIFINELNPIPWFSVATMLALGTAQIIGGICLAAFTCGIGVTLGISLISEGVNDLYFALRGAISRDINWKDYAIQKGVSLAICFTTLGVSVVAQSARAAQQVGTRSTSQFLKQTWNGTKNLIRTSFATVAEDAIETTA</sequence>
<reference evidence="1" key="1">
    <citation type="submission" date="2021-02" db="EMBL/GenBank/DDBJ databases">
        <authorList>
            <person name="Nowell W R."/>
        </authorList>
    </citation>
    <scope>NUCLEOTIDE SEQUENCE</scope>
</reference>
<dbReference type="EMBL" id="CAJOBD010042732">
    <property type="protein sequence ID" value="CAF4325145.1"/>
    <property type="molecule type" value="Genomic_DNA"/>
</dbReference>
<dbReference type="Proteomes" id="UP000663836">
    <property type="component" value="Unassembled WGS sequence"/>
</dbReference>
<proteinExistence type="predicted"/>
<evidence type="ECO:0000313" key="1">
    <source>
        <dbReference type="EMBL" id="CAF4325145.1"/>
    </source>
</evidence>
<evidence type="ECO:0000313" key="2">
    <source>
        <dbReference type="Proteomes" id="UP000663836"/>
    </source>
</evidence>
<dbReference type="AlphaFoldDB" id="A0A820JIF4"/>
<protein>
    <submittedName>
        <fullName evidence="1">Uncharacterized protein</fullName>
    </submittedName>
</protein>
<accession>A0A820JIF4</accession>
<feature type="non-terminal residue" evidence="1">
    <location>
        <position position="189"/>
    </location>
</feature>